<evidence type="ECO:0000313" key="2">
    <source>
        <dbReference type="EMBL" id="THU80530.1"/>
    </source>
</evidence>
<dbReference type="OrthoDB" id="2336871at2759"/>
<keyword evidence="3" id="KW-1185">Reference proteome</keyword>
<evidence type="ECO:0000256" key="1">
    <source>
        <dbReference type="SAM" id="Phobius"/>
    </source>
</evidence>
<keyword evidence="1" id="KW-0812">Transmembrane</keyword>
<organism evidence="2 3">
    <name type="scientific">Dendrothele bispora (strain CBS 962.96)</name>
    <dbReference type="NCBI Taxonomy" id="1314807"/>
    <lineage>
        <taxon>Eukaryota</taxon>
        <taxon>Fungi</taxon>
        <taxon>Dikarya</taxon>
        <taxon>Basidiomycota</taxon>
        <taxon>Agaricomycotina</taxon>
        <taxon>Agaricomycetes</taxon>
        <taxon>Agaricomycetidae</taxon>
        <taxon>Agaricales</taxon>
        <taxon>Agaricales incertae sedis</taxon>
        <taxon>Dendrothele</taxon>
    </lineage>
</organism>
<feature type="transmembrane region" description="Helical" evidence="1">
    <location>
        <begin position="235"/>
        <end position="255"/>
    </location>
</feature>
<accession>A0A4S8KXA3</accession>
<dbReference type="EMBL" id="ML179895">
    <property type="protein sequence ID" value="THU80530.1"/>
    <property type="molecule type" value="Genomic_DNA"/>
</dbReference>
<evidence type="ECO:0000313" key="3">
    <source>
        <dbReference type="Proteomes" id="UP000297245"/>
    </source>
</evidence>
<dbReference type="InterPro" id="IPR053216">
    <property type="entry name" value="Appressorial_penetr-assoc"/>
</dbReference>
<gene>
    <name evidence="2" type="ORF">K435DRAFT_496941</name>
</gene>
<dbReference type="AlphaFoldDB" id="A0A4S8KXA3"/>
<proteinExistence type="predicted"/>
<dbReference type="PANTHER" id="PTHR34587">
    <property type="entry name" value="VWFA DOMAIN-CONTAINING PROTEIN"/>
    <property type="match status" value="1"/>
</dbReference>
<keyword evidence="1" id="KW-1133">Transmembrane helix</keyword>
<protein>
    <submittedName>
        <fullName evidence="2">Uncharacterized protein</fullName>
    </submittedName>
</protein>
<keyword evidence="1" id="KW-0472">Membrane</keyword>
<dbReference type="Proteomes" id="UP000297245">
    <property type="component" value="Unassembled WGS sequence"/>
</dbReference>
<dbReference type="PANTHER" id="PTHR34587:SF2">
    <property type="entry name" value="G-PROTEIN COUPLED RECEPTORS FAMILY 1 PROFILE DOMAIN-CONTAINING PROTEIN"/>
    <property type="match status" value="1"/>
</dbReference>
<reference evidence="2 3" key="1">
    <citation type="journal article" date="2019" name="Nat. Ecol. Evol.">
        <title>Megaphylogeny resolves global patterns of mushroom evolution.</title>
        <authorList>
            <person name="Varga T."/>
            <person name="Krizsan K."/>
            <person name="Foldi C."/>
            <person name="Dima B."/>
            <person name="Sanchez-Garcia M."/>
            <person name="Sanchez-Ramirez S."/>
            <person name="Szollosi G.J."/>
            <person name="Szarkandi J.G."/>
            <person name="Papp V."/>
            <person name="Albert L."/>
            <person name="Andreopoulos W."/>
            <person name="Angelini C."/>
            <person name="Antonin V."/>
            <person name="Barry K.W."/>
            <person name="Bougher N.L."/>
            <person name="Buchanan P."/>
            <person name="Buyck B."/>
            <person name="Bense V."/>
            <person name="Catcheside P."/>
            <person name="Chovatia M."/>
            <person name="Cooper J."/>
            <person name="Damon W."/>
            <person name="Desjardin D."/>
            <person name="Finy P."/>
            <person name="Geml J."/>
            <person name="Haridas S."/>
            <person name="Hughes K."/>
            <person name="Justo A."/>
            <person name="Karasinski D."/>
            <person name="Kautmanova I."/>
            <person name="Kiss B."/>
            <person name="Kocsube S."/>
            <person name="Kotiranta H."/>
            <person name="LaButti K.M."/>
            <person name="Lechner B.E."/>
            <person name="Liimatainen K."/>
            <person name="Lipzen A."/>
            <person name="Lukacs Z."/>
            <person name="Mihaltcheva S."/>
            <person name="Morgado L.N."/>
            <person name="Niskanen T."/>
            <person name="Noordeloos M.E."/>
            <person name="Ohm R.A."/>
            <person name="Ortiz-Santana B."/>
            <person name="Ovrebo C."/>
            <person name="Racz N."/>
            <person name="Riley R."/>
            <person name="Savchenko A."/>
            <person name="Shiryaev A."/>
            <person name="Soop K."/>
            <person name="Spirin V."/>
            <person name="Szebenyi C."/>
            <person name="Tomsovsky M."/>
            <person name="Tulloss R.E."/>
            <person name="Uehling J."/>
            <person name="Grigoriev I.V."/>
            <person name="Vagvolgyi C."/>
            <person name="Papp T."/>
            <person name="Martin F.M."/>
            <person name="Miettinen O."/>
            <person name="Hibbett D.S."/>
            <person name="Nagy L.G."/>
        </authorList>
    </citation>
    <scope>NUCLEOTIDE SEQUENCE [LARGE SCALE GENOMIC DNA]</scope>
    <source>
        <strain evidence="2 3">CBS 962.96</strain>
    </source>
</reference>
<name>A0A4S8KXA3_DENBC</name>
<sequence length="256" mass="27663">MKNNIFISKRQNATQSSLTLDSRVIATGFTNDGQDVPLEGHVGSLTSTNNFINFCLTSLDVPITNGVQISTGSCNPAPIGALPSVDKMPSIKFISPRNGDTVSAGQSFTMSLAVQKLSQGVFTSFNKNFLSAPQQLDSQGLVQGYYAVVIDQLFDSHQISPTDPQNDNVYWRPILQKVVNGIVTVDITKGLPPGSYRVTSTAYAMNHQPVFAPVEQHGFFGDVVYVSLSFHSSNFALISGLLYSSMLLLVLLLPVL</sequence>